<dbReference type="Proteomes" id="UP000325113">
    <property type="component" value="Unassembled WGS sequence"/>
</dbReference>
<dbReference type="GO" id="GO:0030015">
    <property type="term" value="C:CCR4-NOT core complex"/>
    <property type="evidence" value="ECO:0007669"/>
    <property type="project" value="InterPro"/>
</dbReference>
<evidence type="ECO:0000313" key="7">
    <source>
        <dbReference type="EMBL" id="KAA0158100.1"/>
    </source>
</evidence>
<evidence type="ECO:0000256" key="3">
    <source>
        <dbReference type="ARBA" id="ARBA00023163"/>
    </source>
</evidence>
<dbReference type="EMBL" id="VLTL01000160">
    <property type="protein sequence ID" value="KAA0158100.1"/>
    <property type="molecule type" value="Genomic_DNA"/>
</dbReference>
<evidence type="ECO:0000256" key="4">
    <source>
        <dbReference type="SAM" id="MobiDB-lite"/>
    </source>
</evidence>
<feature type="domain" description="NOT2/NOT3/NOT5 C-terminal" evidence="5">
    <location>
        <begin position="72"/>
        <end position="150"/>
    </location>
</feature>
<dbReference type="Gene3D" id="2.30.30.1020">
    <property type="entry name" value="CCR4-NOT complex subunit 2/3/5, C-terminal domain"/>
    <property type="match status" value="1"/>
</dbReference>
<gene>
    <name evidence="9" type="ORF">FNF27_07437</name>
    <name evidence="7" type="ORF">FNF28_06400</name>
    <name evidence="6" type="ORF">FNF29_03565</name>
    <name evidence="8" type="ORF">FNF31_03882</name>
</gene>
<dbReference type="InterPro" id="IPR038635">
    <property type="entry name" value="CCR4-NOT_su2/3/5_C_sf"/>
</dbReference>
<dbReference type="EMBL" id="VLTM01000037">
    <property type="protein sequence ID" value="KAA0161269.1"/>
    <property type="molecule type" value="Genomic_DNA"/>
</dbReference>
<evidence type="ECO:0000313" key="13">
    <source>
        <dbReference type="Proteomes" id="UP000325113"/>
    </source>
</evidence>
<keyword evidence="11" id="KW-1185">Reference proteome</keyword>
<organism evidence="7 12">
    <name type="scientific">Cafeteria roenbergensis</name>
    <name type="common">Marine flagellate</name>
    <dbReference type="NCBI Taxonomy" id="33653"/>
    <lineage>
        <taxon>Eukaryota</taxon>
        <taxon>Sar</taxon>
        <taxon>Stramenopiles</taxon>
        <taxon>Bigyra</taxon>
        <taxon>Opalozoa</taxon>
        <taxon>Bicosoecida</taxon>
        <taxon>Cafeteriaceae</taxon>
        <taxon>Cafeteria</taxon>
    </lineage>
</organism>
<evidence type="ECO:0000313" key="6">
    <source>
        <dbReference type="EMBL" id="KAA0153046.1"/>
    </source>
</evidence>
<protein>
    <recommendedName>
        <fullName evidence="5">NOT2/NOT3/NOT5 C-terminal domain-containing protein</fullName>
    </recommendedName>
</protein>
<evidence type="ECO:0000256" key="1">
    <source>
        <dbReference type="ARBA" id="ARBA00007682"/>
    </source>
</evidence>
<feature type="compositionally biased region" description="Low complexity" evidence="4">
    <location>
        <begin position="205"/>
        <end position="223"/>
    </location>
</feature>
<dbReference type="OrthoDB" id="25391at2759"/>
<sequence>MAAGSAGPATAAASDAAASAAAGTTAVDYGLRGLRDVIRKEDRALAEVALGQDLTQLGLELKISSIVSTIGLPFADVPTSRQPIDDLPAVFRVRVPGLRSGHLSRMDETTLIFAFYSMPRDMIQLAAARELYQRGWLLHTETRIWVLPTMGPDGKPASLELFNITEWRRKPVQIEELAKVMAAVLPQEEVEKMFQTAVKALTASSDAPTAAGAPGAAAGAGAATSGGGSGAARAGPKS</sequence>
<dbReference type="EMBL" id="VLTO01000084">
    <property type="protein sequence ID" value="KAA0166985.1"/>
    <property type="molecule type" value="Genomic_DNA"/>
</dbReference>
<dbReference type="GO" id="GO:0006355">
    <property type="term" value="P:regulation of DNA-templated transcription"/>
    <property type="evidence" value="ECO:0007669"/>
    <property type="project" value="InterPro"/>
</dbReference>
<comment type="similarity">
    <text evidence="1">Belongs to the CNOT2/3/5 family.</text>
</comment>
<evidence type="ECO:0000259" key="5">
    <source>
        <dbReference type="Pfam" id="PF04153"/>
    </source>
</evidence>
<evidence type="ECO:0000256" key="2">
    <source>
        <dbReference type="ARBA" id="ARBA00023015"/>
    </source>
</evidence>
<evidence type="ECO:0000313" key="11">
    <source>
        <dbReference type="Proteomes" id="UP000323011"/>
    </source>
</evidence>
<dbReference type="Proteomes" id="UP000323011">
    <property type="component" value="Unassembled WGS sequence"/>
</dbReference>
<dbReference type="InterPro" id="IPR007282">
    <property type="entry name" value="NOT2/3/5_C"/>
</dbReference>
<proteinExistence type="inferred from homology"/>
<dbReference type="InterPro" id="IPR040168">
    <property type="entry name" value="Not2/3/5"/>
</dbReference>
<name>A0A5A8D159_CAFRO</name>
<dbReference type="Proteomes" id="UP000322899">
    <property type="component" value="Unassembled WGS sequence"/>
</dbReference>
<evidence type="ECO:0000313" key="10">
    <source>
        <dbReference type="Proteomes" id="UP000322899"/>
    </source>
</evidence>
<keyword evidence="3" id="KW-0804">Transcription</keyword>
<dbReference type="PANTHER" id="PTHR23326">
    <property type="entry name" value="CCR4 NOT-RELATED"/>
    <property type="match status" value="1"/>
</dbReference>
<evidence type="ECO:0000313" key="9">
    <source>
        <dbReference type="EMBL" id="KAA0166985.1"/>
    </source>
</evidence>
<accession>A0A5A8D159</accession>
<dbReference type="AlphaFoldDB" id="A0A5A8D159"/>
<keyword evidence="2" id="KW-0805">Transcription regulation</keyword>
<dbReference type="EMBL" id="VLTN01000018">
    <property type="protein sequence ID" value="KAA0153046.1"/>
    <property type="molecule type" value="Genomic_DNA"/>
</dbReference>
<dbReference type="Pfam" id="PF04153">
    <property type="entry name" value="NOT2_3_5_C"/>
    <property type="match status" value="1"/>
</dbReference>
<evidence type="ECO:0000313" key="12">
    <source>
        <dbReference type="Proteomes" id="UP000324907"/>
    </source>
</evidence>
<evidence type="ECO:0000313" key="8">
    <source>
        <dbReference type="EMBL" id="KAA0161269.1"/>
    </source>
</evidence>
<reference evidence="10 11" key="1">
    <citation type="submission" date="2019-07" db="EMBL/GenBank/DDBJ databases">
        <title>Genomes of Cafeteria roenbergensis.</title>
        <authorList>
            <person name="Fischer M.G."/>
            <person name="Hackl T."/>
            <person name="Roman M."/>
        </authorList>
    </citation>
    <scope>NUCLEOTIDE SEQUENCE [LARGE SCALE GENOMIC DNA]</scope>
    <source>
        <strain evidence="6 11">BVI</strain>
        <strain evidence="8 13">Cflag</strain>
        <strain evidence="9 10">E4-10P</strain>
        <strain evidence="7 12">RCC970-E3</strain>
    </source>
</reference>
<feature type="region of interest" description="Disordered" evidence="4">
    <location>
        <begin position="205"/>
        <end position="238"/>
    </location>
</feature>
<dbReference type="Proteomes" id="UP000324907">
    <property type="component" value="Unassembled WGS sequence"/>
</dbReference>
<comment type="caution">
    <text evidence="7">The sequence shown here is derived from an EMBL/GenBank/DDBJ whole genome shotgun (WGS) entry which is preliminary data.</text>
</comment>